<comment type="caution">
    <text evidence="1">The sequence shown here is derived from an EMBL/GenBank/DDBJ whole genome shotgun (WGS) entry which is preliminary data.</text>
</comment>
<gene>
    <name evidence="1" type="ORF">B7729_02380</name>
</gene>
<dbReference type="AlphaFoldDB" id="A0A1X1G018"/>
<accession>A0A1X1G018</accession>
<dbReference type="Proteomes" id="UP000193538">
    <property type="component" value="Unassembled WGS sequence"/>
</dbReference>
<dbReference type="EMBL" id="NCUC01000010">
    <property type="protein sequence ID" value="ORO40042.1"/>
    <property type="molecule type" value="Genomic_DNA"/>
</dbReference>
<evidence type="ECO:0000313" key="1">
    <source>
        <dbReference type="EMBL" id="ORO40042.1"/>
    </source>
</evidence>
<name>A0A1X1G018_STROR</name>
<organism evidence="1 2">
    <name type="scientific">Streptococcus oralis subsp. tigurinus</name>
    <dbReference type="NCBI Taxonomy" id="1077464"/>
    <lineage>
        <taxon>Bacteria</taxon>
        <taxon>Bacillati</taxon>
        <taxon>Bacillota</taxon>
        <taxon>Bacilli</taxon>
        <taxon>Lactobacillales</taxon>
        <taxon>Streptococcaceae</taxon>
        <taxon>Streptococcus</taxon>
    </lineage>
</organism>
<evidence type="ECO:0000313" key="2">
    <source>
        <dbReference type="Proteomes" id="UP000193538"/>
    </source>
</evidence>
<reference evidence="1 2" key="1">
    <citation type="journal article" date="2016" name="Eur. J. Clin. Microbiol. Infect. Dis.">
        <title>Whole genome sequencing as a tool for phylogenetic analysis of clinical strains of Mitis group streptococci.</title>
        <authorList>
            <person name="Rasmussen L.H."/>
            <person name="Dargis R."/>
            <person name="Hojholt K."/>
            <person name="Christensen J.J."/>
            <person name="Skovgaard O."/>
            <person name="Justesen U.S."/>
            <person name="Rosenvinge F.S."/>
            <person name="Moser C."/>
            <person name="Lukjancenko O."/>
            <person name="Rasmussen S."/>
            <person name="Nielsen X.C."/>
        </authorList>
    </citation>
    <scope>NUCLEOTIDE SEQUENCE [LARGE SCALE GENOMIC DNA]</scope>
    <source>
        <strain evidence="1 2">OD_348934_12</strain>
    </source>
</reference>
<dbReference type="RefSeq" id="WP_084938723.1">
    <property type="nucleotide sequence ID" value="NZ_JASHCK010000005.1"/>
</dbReference>
<sequence length="456" mass="53810">MTRLDNPLIYMQIQMLDQLGDEWIQPAVEQMLNTARRTEGGVGAFVDLFMAMTQVQRDRYFTPMAQYLTFQEKVNILSNLDNIISKIDFFDLSFHATGTKIFLFDVDKSKFDNSFSNVNYDGFQIYGLSDYTKTWILDSTISNVKDRTLAIHKVVNLDLNILQFFNKFSQGKLNKEKQVFERFLSHFKENGFEYNMSTAMLERSKKPFEIKDRSIWYEIVENYLRFTRSDSTIENYSSINLSESEKTRISEIIDGIVDISDEKIKEYDAIACLVCKAFLIKIDNTIQHKLDALLQYSLDILNVYLENEMVLLHAYFNQDESVSKTFKKIEGISKDTQNKILNTIWDIFHVRLVEWQMYSDNKQSEEIFLHYFSSHDKAFRELLLYNPLKMFIIHDDRQYAIRKKGIAEICKNSVLLGKIYSEAQKRFQEVAFIDYNKELMNLLSEIKNLQDKQFKK</sequence>
<proteinExistence type="predicted"/>
<protein>
    <submittedName>
        <fullName evidence="1">Uncharacterized protein</fullName>
    </submittedName>
</protein>